<comment type="caution">
    <text evidence="2">The sequence shown here is derived from an EMBL/GenBank/DDBJ whole genome shotgun (WGS) entry which is preliminary data.</text>
</comment>
<keyword evidence="1" id="KW-1133">Transmembrane helix</keyword>
<evidence type="ECO:0000256" key="1">
    <source>
        <dbReference type="SAM" id="Phobius"/>
    </source>
</evidence>
<name>A0A438E6N7_VITVI</name>
<proteinExistence type="predicted"/>
<dbReference type="EMBL" id="QGNW01001381">
    <property type="protein sequence ID" value="RVW43343.1"/>
    <property type="molecule type" value="Genomic_DNA"/>
</dbReference>
<sequence>MASLQFLLRPSSPPDLDRFDVPTNARRCLTALLLFTIMYAFTLITISRHILLEFGAAPDMEKNGGIMERGQEGRQCVGFVLWKWGFGISTIRKSWV</sequence>
<dbReference type="AlphaFoldDB" id="A0A438E6N7"/>
<evidence type="ECO:0000313" key="2">
    <source>
        <dbReference type="EMBL" id="RVW43343.1"/>
    </source>
</evidence>
<protein>
    <submittedName>
        <fullName evidence="2">Uncharacterized protein</fullName>
    </submittedName>
</protein>
<keyword evidence="1" id="KW-0472">Membrane</keyword>
<gene>
    <name evidence="2" type="ORF">CK203_070364</name>
</gene>
<accession>A0A438E6N7</accession>
<evidence type="ECO:0000313" key="3">
    <source>
        <dbReference type="Proteomes" id="UP000288805"/>
    </source>
</evidence>
<keyword evidence="1" id="KW-0812">Transmembrane</keyword>
<dbReference type="Proteomes" id="UP000288805">
    <property type="component" value="Unassembled WGS sequence"/>
</dbReference>
<organism evidence="2 3">
    <name type="scientific">Vitis vinifera</name>
    <name type="common">Grape</name>
    <dbReference type="NCBI Taxonomy" id="29760"/>
    <lineage>
        <taxon>Eukaryota</taxon>
        <taxon>Viridiplantae</taxon>
        <taxon>Streptophyta</taxon>
        <taxon>Embryophyta</taxon>
        <taxon>Tracheophyta</taxon>
        <taxon>Spermatophyta</taxon>
        <taxon>Magnoliopsida</taxon>
        <taxon>eudicotyledons</taxon>
        <taxon>Gunneridae</taxon>
        <taxon>Pentapetalae</taxon>
        <taxon>rosids</taxon>
        <taxon>Vitales</taxon>
        <taxon>Vitaceae</taxon>
        <taxon>Viteae</taxon>
        <taxon>Vitis</taxon>
    </lineage>
</organism>
<feature type="transmembrane region" description="Helical" evidence="1">
    <location>
        <begin position="28"/>
        <end position="51"/>
    </location>
</feature>
<reference evidence="2 3" key="1">
    <citation type="journal article" date="2018" name="PLoS Genet.">
        <title>Population sequencing reveals clonal diversity and ancestral inbreeding in the grapevine cultivar Chardonnay.</title>
        <authorList>
            <person name="Roach M.J."/>
            <person name="Johnson D.L."/>
            <person name="Bohlmann J."/>
            <person name="van Vuuren H.J."/>
            <person name="Jones S.J."/>
            <person name="Pretorius I.S."/>
            <person name="Schmidt S.A."/>
            <person name="Borneman A.R."/>
        </authorList>
    </citation>
    <scope>NUCLEOTIDE SEQUENCE [LARGE SCALE GENOMIC DNA]</scope>
    <source>
        <strain evidence="3">cv. Chardonnay</strain>
        <tissue evidence="2">Leaf</tissue>
    </source>
</reference>